<gene>
    <name evidence="2" type="ORF">GKZ28_13125</name>
</gene>
<dbReference type="AlphaFoldDB" id="A0A964RNC6"/>
<proteinExistence type="predicted"/>
<feature type="coiled-coil region" evidence="1">
    <location>
        <begin position="839"/>
        <end position="866"/>
    </location>
</feature>
<evidence type="ECO:0000313" key="2">
    <source>
        <dbReference type="EMBL" id="MVX64635.1"/>
    </source>
</evidence>
<protein>
    <submittedName>
        <fullName evidence="2">Uncharacterized protein</fullName>
    </submittedName>
</protein>
<reference evidence="2" key="1">
    <citation type="submission" date="2019-12" db="EMBL/GenBank/DDBJ databases">
        <title>Microbes associate with the intestines of laboratory mice.</title>
        <authorList>
            <person name="Navarre W."/>
            <person name="Wong E."/>
        </authorList>
    </citation>
    <scope>NUCLEOTIDE SEQUENCE</scope>
    <source>
        <strain evidence="2">NM79_F5</strain>
    </source>
</reference>
<accession>A0A964RNC6</accession>
<name>A0A964RNC6_9CLOT</name>
<dbReference type="Proteomes" id="UP000656077">
    <property type="component" value="Unassembled WGS sequence"/>
</dbReference>
<dbReference type="EMBL" id="WSRQ01000019">
    <property type="protein sequence ID" value="MVX64635.1"/>
    <property type="molecule type" value="Genomic_DNA"/>
</dbReference>
<sequence length="1118" mass="131082">MNYRMTKLKLSEFKIETETTGKVIQLEDNKKVMETLYIENKKGNKVPKLIYKWNTDIKVFNSLYKTIEKMKEDSKFDKLEADKKEQLKIQFKNMISKCKDKIENSNKVIVRDTELIRIIKALNLKDNSTDENGYTYIKDLICVAVSVPMYKQIEKDGEIEVDHVRYKRILASSGNVRNKKVIFINEKLYDNAMTILLCGLSPDMEHEQISKYNAYIGLVNSDTIQVSTPNIVVIDDFKKTINETFDLVIKDKEGKFDVKPNEKRDFEFMPFDGAGLVDITRAEIWSKELNTVLKQETGKNKVNYIPSSFQFRAIVGIKGNVYTCDFKECLKNLADEEKYITDVWDKKHNIFDDEGNLLIDVILTKSQFKFQKKYSSFGKWKTEFDKEVELKDLDGNEIKYKRTFNIAKWGNKKNKEKALLSYQPIQSLELTDEQIEILCKPTVDIIKSISTDVNEFLKYRGLIEESIDELGKVNYKDTDMDRVPKYYEALKNNKDLFYDSYIQKKVQLDIDKFKNNAMKGMVFVDGQFQTMSPDIVAFFEYATRQEVVGVVPKNNIYSNYWRNKENVTAVDIIRFPHVANEHIYASVVQDEIKEFEYIQDGIIMSIEDSSLEKLGNGDEDGDRILTIPNIGEHNKIIVDNAKEQQTNTIYFINEYVPPKKEETKIIRINEIDKLIECDANGMEASIGKVINKISILWSLPRDKEGKRDKYIKIMSVIGALTIDYVKTGVLEQIPQEIEEFLQFEKIVKGKKVIEKYKKPIFLKVKYKKQGRDEKRINKNHELFEDKKTEELFSDVDCTMNRLYHHVEKELNNIKLDKSEGDFDFTSLLKDNLNVRNATYPLVLKKIEELKKESDDLTQENSIDIENYTYDSDRRVEQYDKYKYFYRYCKNELASINKETTRNKDKLIDYLIYAFYCDKEFALKHEAKDLLWNVFGTELNKRINKKYYGDKEFIELKEERNKLLLEKKEKVKANSKKVKINDIDTLEDKGKKKIKFYKQNTFKKIDELDLTPQAKKVLKVLIMLDLLFKEYKKDLLIGQSSKKTITRATISKFTGINGKIIDEYLKELMKKDLIKLETKSDKITLKCIINFEVSSTGNTVDIKDSDSIFKHMKKQPCKK</sequence>
<evidence type="ECO:0000256" key="1">
    <source>
        <dbReference type="SAM" id="Coils"/>
    </source>
</evidence>
<keyword evidence="1" id="KW-0175">Coiled coil</keyword>
<organism evidence="2 3">
    <name type="scientific">Clostridium chromiireducens</name>
    <dbReference type="NCBI Taxonomy" id="225345"/>
    <lineage>
        <taxon>Bacteria</taxon>
        <taxon>Bacillati</taxon>
        <taxon>Bacillota</taxon>
        <taxon>Clostridia</taxon>
        <taxon>Eubacteriales</taxon>
        <taxon>Clostridiaceae</taxon>
        <taxon>Clostridium</taxon>
    </lineage>
</organism>
<dbReference type="RefSeq" id="WP_160359518.1">
    <property type="nucleotide sequence ID" value="NZ_WSRQ01000019.1"/>
</dbReference>
<comment type="caution">
    <text evidence="2">The sequence shown here is derived from an EMBL/GenBank/DDBJ whole genome shotgun (WGS) entry which is preliminary data.</text>
</comment>
<evidence type="ECO:0000313" key="3">
    <source>
        <dbReference type="Proteomes" id="UP000656077"/>
    </source>
</evidence>